<comment type="caution">
    <text evidence="1">The sequence shown here is derived from an EMBL/GenBank/DDBJ whole genome shotgun (WGS) entry which is preliminary data.</text>
</comment>
<protein>
    <submittedName>
        <fullName evidence="1">Uncharacterized protein</fullName>
    </submittedName>
</protein>
<accession>A0A9P7D0P6</accession>
<gene>
    <name evidence="1" type="ORF">EV702DRAFT_1046545</name>
</gene>
<proteinExistence type="predicted"/>
<evidence type="ECO:0000313" key="2">
    <source>
        <dbReference type="Proteomes" id="UP000714275"/>
    </source>
</evidence>
<dbReference type="OrthoDB" id="2664666at2759"/>
<organism evidence="1 2">
    <name type="scientific">Suillus placidus</name>
    <dbReference type="NCBI Taxonomy" id="48579"/>
    <lineage>
        <taxon>Eukaryota</taxon>
        <taxon>Fungi</taxon>
        <taxon>Dikarya</taxon>
        <taxon>Basidiomycota</taxon>
        <taxon>Agaricomycotina</taxon>
        <taxon>Agaricomycetes</taxon>
        <taxon>Agaricomycetidae</taxon>
        <taxon>Boletales</taxon>
        <taxon>Suillineae</taxon>
        <taxon>Suillaceae</taxon>
        <taxon>Suillus</taxon>
    </lineage>
</organism>
<dbReference type="AlphaFoldDB" id="A0A9P7D0P6"/>
<sequence length="432" mass="48071">MKDAKNKFFRMATLVQVVYEHLPLLSDVMALRNTCQATRDIASSCLAKRFGDIVKPFVASHTGEFKYLMHITPAVIVGSCTMKMLTGHSSSPRNLNIVVGNGGRHVWYCFIMDTLKYHRVHNTFLNYAYTQAVSSFALFQSGEYLITVTEASPAGLFNVVTTAPSTADMVFMSAGGLTVLYPEWTFKGTVVRNHSAVRTATGQNLGCIEQGGWSVEKDTGFLGMPCGSLCPMMWRNIAEHDQRTLVLQWDIRWSVTLLMKKSKTMWRLATQCRNPSCPFNTNANGHAPQLPATPMPDDLRSVQLQEERIAHHSPPYKCKFVGMLYGTRAIWPHLVVIPVRDGVEGLTHISQLDVCHWVDYFGAENVISATSRGRKTYHVMADAVTDAPARGYTFFREHVMGFAPPNALIREVAGIDDHAEDVTGNVLVVKHA</sequence>
<dbReference type="Proteomes" id="UP000714275">
    <property type="component" value="Unassembled WGS sequence"/>
</dbReference>
<dbReference type="EMBL" id="JABBWD010000030">
    <property type="protein sequence ID" value="KAG1775890.1"/>
    <property type="molecule type" value="Genomic_DNA"/>
</dbReference>
<keyword evidence="2" id="KW-1185">Reference proteome</keyword>
<reference evidence="1" key="1">
    <citation type="journal article" date="2020" name="New Phytol.">
        <title>Comparative genomics reveals dynamic genome evolution in host specialist ectomycorrhizal fungi.</title>
        <authorList>
            <person name="Lofgren L.A."/>
            <person name="Nguyen N.H."/>
            <person name="Vilgalys R."/>
            <person name="Ruytinx J."/>
            <person name="Liao H.L."/>
            <person name="Branco S."/>
            <person name="Kuo A."/>
            <person name="LaButti K."/>
            <person name="Lipzen A."/>
            <person name="Andreopoulos W."/>
            <person name="Pangilinan J."/>
            <person name="Riley R."/>
            <person name="Hundley H."/>
            <person name="Na H."/>
            <person name="Barry K."/>
            <person name="Grigoriev I.V."/>
            <person name="Stajich J.E."/>
            <person name="Kennedy P.G."/>
        </authorList>
    </citation>
    <scope>NUCLEOTIDE SEQUENCE</scope>
    <source>
        <strain evidence="1">DOB743</strain>
    </source>
</reference>
<evidence type="ECO:0000313" key="1">
    <source>
        <dbReference type="EMBL" id="KAG1775890.1"/>
    </source>
</evidence>
<name>A0A9P7D0P6_9AGAM</name>